<sequence length="55" mass="6055">MLCSWFISLCSSPRQSWTESSEEVTSWILKSFPAPLSTTALVSCLSINSIISDDV</sequence>
<reference evidence="1" key="2">
    <citation type="journal article" date="2015" name="Data Brief">
        <title>Shoot transcriptome of the giant reed, Arundo donax.</title>
        <authorList>
            <person name="Barrero R.A."/>
            <person name="Guerrero F.D."/>
            <person name="Moolhuijzen P."/>
            <person name="Goolsby J.A."/>
            <person name="Tidwell J."/>
            <person name="Bellgard S.E."/>
            <person name="Bellgard M.I."/>
        </authorList>
    </citation>
    <scope>NUCLEOTIDE SEQUENCE</scope>
    <source>
        <tissue evidence="1">Shoot tissue taken approximately 20 cm above the soil surface</tissue>
    </source>
</reference>
<evidence type="ECO:0000313" key="1">
    <source>
        <dbReference type="EMBL" id="JAE16199.1"/>
    </source>
</evidence>
<organism evidence="1">
    <name type="scientific">Arundo donax</name>
    <name type="common">Giant reed</name>
    <name type="synonym">Donax arundinaceus</name>
    <dbReference type="NCBI Taxonomy" id="35708"/>
    <lineage>
        <taxon>Eukaryota</taxon>
        <taxon>Viridiplantae</taxon>
        <taxon>Streptophyta</taxon>
        <taxon>Embryophyta</taxon>
        <taxon>Tracheophyta</taxon>
        <taxon>Spermatophyta</taxon>
        <taxon>Magnoliopsida</taxon>
        <taxon>Liliopsida</taxon>
        <taxon>Poales</taxon>
        <taxon>Poaceae</taxon>
        <taxon>PACMAD clade</taxon>
        <taxon>Arundinoideae</taxon>
        <taxon>Arundineae</taxon>
        <taxon>Arundo</taxon>
    </lineage>
</organism>
<dbReference type="EMBL" id="GBRH01181697">
    <property type="protein sequence ID" value="JAE16199.1"/>
    <property type="molecule type" value="Transcribed_RNA"/>
</dbReference>
<accession>A0A0A9FYC7</accession>
<protein>
    <submittedName>
        <fullName evidence="1">Uncharacterized protein</fullName>
    </submittedName>
</protein>
<reference evidence="1" key="1">
    <citation type="submission" date="2014-09" db="EMBL/GenBank/DDBJ databases">
        <authorList>
            <person name="Magalhaes I.L.F."/>
            <person name="Oliveira U."/>
            <person name="Santos F.R."/>
            <person name="Vidigal T.H.D.A."/>
            <person name="Brescovit A.D."/>
            <person name="Santos A.J."/>
        </authorList>
    </citation>
    <scope>NUCLEOTIDE SEQUENCE</scope>
    <source>
        <tissue evidence="1">Shoot tissue taken approximately 20 cm above the soil surface</tissue>
    </source>
</reference>
<dbReference type="AlphaFoldDB" id="A0A0A9FYC7"/>
<proteinExistence type="predicted"/>
<name>A0A0A9FYC7_ARUDO</name>